<gene>
    <name evidence="3" type="ORF">ABB05_08060</name>
    <name evidence="2" type="ORF">ACA29_21385</name>
</gene>
<dbReference type="EMBL" id="LDJR01000037">
    <property type="protein sequence ID" value="OAK72536.1"/>
    <property type="molecule type" value="Genomic_DNA"/>
</dbReference>
<name>A0A0Q9XNE9_9BACI</name>
<dbReference type="PATRIC" id="fig|217031.4.peg.7271"/>
<evidence type="ECO:0000313" key="3">
    <source>
        <dbReference type="EMBL" id="OAK72536.1"/>
    </source>
</evidence>
<dbReference type="Proteomes" id="UP000053881">
    <property type="component" value="Unassembled WGS sequence"/>
</dbReference>
<dbReference type="Proteomes" id="UP000077881">
    <property type="component" value="Unassembled WGS sequence"/>
</dbReference>
<accession>A0A0Q9XNE9</accession>
<feature type="region of interest" description="Disordered" evidence="1">
    <location>
        <begin position="26"/>
        <end position="106"/>
    </location>
</feature>
<protein>
    <submittedName>
        <fullName evidence="2">Uncharacterized protein</fullName>
    </submittedName>
</protein>
<reference evidence="3 5" key="1">
    <citation type="submission" date="2015-05" db="EMBL/GenBank/DDBJ databases">
        <title>Comparison of genome.</title>
        <authorList>
            <person name="Zheng Z."/>
            <person name="Sun M."/>
        </authorList>
    </citation>
    <scope>NUCLEOTIDE SEQUENCE [LARGE SCALE GENOMIC DNA]</scope>
    <source>
        <strain evidence="3 5">G25-74</strain>
    </source>
</reference>
<sequence length="106" mass="12303">MSLKLIELQVALPRTMEAGKITEQLQQRGQVMSEQAKEESKDKTEIERKRVNSLDENDEVRLRNEDGAPKDQKNHHSNLNKREQTSEKKSANEKHPYKGKRIDYSG</sequence>
<evidence type="ECO:0000313" key="5">
    <source>
        <dbReference type="Proteomes" id="UP000077881"/>
    </source>
</evidence>
<dbReference type="STRING" id="217031.ABB05_08060"/>
<feature type="compositionally biased region" description="Basic and acidic residues" evidence="1">
    <location>
        <begin position="35"/>
        <end position="106"/>
    </location>
</feature>
<reference evidence="2 4" key="2">
    <citation type="submission" date="2015-06" db="EMBL/GenBank/DDBJ databases">
        <title>Genome sequencing project of Bacillus galactosidilyticus PL133.</title>
        <authorList>
            <person name="Gaiero J."/>
            <person name="Nicol R."/>
            <person name="Habash M."/>
        </authorList>
    </citation>
    <scope>NUCLEOTIDE SEQUENCE [LARGE SCALE GENOMIC DNA]</scope>
    <source>
        <strain evidence="2 4">PL133</strain>
    </source>
</reference>
<evidence type="ECO:0000256" key="1">
    <source>
        <dbReference type="SAM" id="MobiDB-lite"/>
    </source>
</evidence>
<dbReference type="OrthoDB" id="2476294at2"/>
<keyword evidence="5" id="KW-1185">Reference proteome</keyword>
<evidence type="ECO:0000313" key="2">
    <source>
        <dbReference type="EMBL" id="KRG09743.1"/>
    </source>
</evidence>
<evidence type="ECO:0000313" key="4">
    <source>
        <dbReference type="Proteomes" id="UP000053881"/>
    </source>
</evidence>
<dbReference type="EMBL" id="LGPB01000137">
    <property type="protein sequence ID" value="KRG09743.1"/>
    <property type="molecule type" value="Genomic_DNA"/>
</dbReference>
<proteinExistence type="predicted"/>
<dbReference type="AlphaFoldDB" id="A0A0Q9XNE9"/>
<comment type="caution">
    <text evidence="2">The sequence shown here is derived from an EMBL/GenBank/DDBJ whole genome shotgun (WGS) entry which is preliminary data.</text>
</comment>
<organism evidence="2 4">
    <name type="scientific">Lederbergia galactosidilytica</name>
    <dbReference type="NCBI Taxonomy" id="217031"/>
    <lineage>
        <taxon>Bacteria</taxon>
        <taxon>Bacillati</taxon>
        <taxon>Bacillota</taxon>
        <taxon>Bacilli</taxon>
        <taxon>Bacillales</taxon>
        <taxon>Bacillaceae</taxon>
        <taxon>Lederbergia</taxon>
    </lineage>
</organism>
<dbReference type="RefSeq" id="WP_057986603.1">
    <property type="nucleotide sequence ID" value="NZ_LDJR01000037.1"/>
</dbReference>